<evidence type="ECO:0000313" key="2">
    <source>
        <dbReference type="EMBL" id="GBL64088.1"/>
    </source>
</evidence>
<sequence length="29" mass="3142">MHAVTMVAADFEDKYVALVQAAKCRDGNS</sequence>
<comment type="caution">
    <text evidence="1">The sequence shown here is derived from an EMBL/GenBank/DDBJ whole genome shotgun (WGS) entry which is preliminary data.</text>
</comment>
<dbReference type="EMBL" id="BGPR01195243">
    <property type="protein sequence ID" value="GBN02625.1"/>
    <property type="molecule type" value="Genomic_DNA"/>
</dbReference>
<evidence type="ECO:0000313" key="4">
    <source>
        <dbReference type="Proteomes" id="UP000499080"/>
    </source>
</evidence>
<name>A0A4Y1ZRA0_ARAVE</name>
<dbReference type="EMBL" id="BGPR01227946">
    <property type="protein sequence ID" value="GBL63931.1"/>
    <property type="molecule type" value="Genomic_DNA"/>
</dbReference>
<dbReference type="EMBL" id="BGPR01227986">
    <property type="protein sequence ID" value="GBL64088.1"/>
    <property type="molecule type" value="Genomic_DNA"/>
</dbReference>
<evidence type="ECO:0000313" key="1">
    <source>
        <dbReference type="EMBL" id="GBL63931.1"/>
    </source>
</evidence>
<gene>
    <name evidence="3" type="ORF">AVEN_144340_1</name>
    <name evidence="2" type="ORF">AVEN_215839_1</name>
    <name evidence="1" type="ORF">AVEN_67779_1</name>
</gene>
<accession>A0A4Y1ZRA0</accession>
<dbReference type="Proteomes" id="UP000499080">
    <property type="component" value="Unassembled WGS sequence"/>
</dbReference>
<feature type="non-terminal residue" evidence="1">
    <location>
        <position position="29"/>
    </location>
</feature>
<evidence type="ECO:0000313" key="3">
    <source>
        <dbReference type="EMBL" id="GBN02625.1"/>
    </source>
</evidence>
<keyword evidence="4" id="KW-1185">Reference proteome</keyword>
<reference evidence="1 4" key="1">
    <citation type="journal article" date="2019" name="Sci. Rep.">
        <title>Orb-weaving spider Araneus ventricosus genome elucidates the spidroin gene catalogue.</title>
        <authorList>
            <person name="Kono N."/>
            <person name="Nakamura H."/>
            <person name="Ohtoshi R."/>
            <person name="Moran D.A.P."/>
            <person name="Shinohara A."/>
            <person name="Yoshida Y."/>
            <person name="Fujiwara M."/>
            <person name="Mori M."/>
            <person name="Tomita M."/>
            <person name="Arakawa K."/>
        </authorList>
    </citation>
    <scope>NUCLEOTIDE SEQUENCE [LARGE SCALE GENOMIC DNA]</scope>
</reference>
<dbReference type="AlphaFoldDB" id="A0A4Y1ZRA0"/>
<protein>
    <submittedName>
        <fullName evidence="1">Uncharacterized protein</fullName>
    </submittedName>
</protein>
<proteinExistence type="predicted"/>
<organism evidence="1 4">
    <name type="scientific">Araneus ventricosus</name>
    <name type="common">Orbweaver spider</name>
    <name type="synonym">Epeira ventricosa</name>
    <dbReference type="NCBI Taxonomy" id="182803"/>
    <lineage>
        <taxon>Eukaryota</taxon>
        <taxon>Metazoa</taxon>
        <taxon>Ecdysozoa</taxon>
        <taxon>Arthropoda</taxon>
        <taxon>Chelicerata</taxon>
        <taxon>Arachnida</taxon>
        <taxon>Araneae</taxon>
        <taxon>Araneomorphae</taxon>
        <taxon>Entelegynae</taxon>
        <taxon>Araneoidea</taxon>
        <taxon>Araneidae</taxon>
        <taxon>Araneus</taxon>
    </lineage>
</organism>